<dbReference type="PROSITE" id="PS50109">
    <property type="entry name" value="HIS_KIN"/>
    <property type="match status" value="1"/>
</dbReference>
<dbReference type="Proteomes" id="UP000256561">
    <property type="component" value="Unassembled WGS sequence"/>
</dbReference>
<dbReference type="PANTHER" id="PTHR43547:SF2">
    <property type="entry name" value="HYBRID SIGNAL TRANSDUCTION HISTIDINE KINASE C"/>
    <property type="match status" value="1"/>
</dbReference>
<dbReference type="EC" id="2.7.13.3" evidence="2"/>
<dbReference type="Gene3D" id="3.30.565.10">
    <property type="entry name" value="Histidine kinase-like ATPase, C-terminal domain"/>
    <property type="match status" value="1"/>
</dbReference>
<evidence type="ECO:0000256" key="3">
    <source>
        <dbReference type="ARBA" id="ARBA00022553"/>
    </source>
</evidence>
<dbReference type="GO" id="GO:0000155">
    <property type="term" value="F:phosphorelay sensor kinase activity"/>
    <property type="evidence" value="ECO:0007669"/>
    <property type="project" value="InterPro"/>
</dbReference>
<dbReference type="Pfam" id="PF02518">
    <property type="entry name" value="HATPase_c"/>
    <property type="match status" value="1"/>
</dbReference>
<evidence type="ECO:0000256" key="1">
    <source>
        <dbReference type="ARBA" id="ARBA00000085"/>
    </source>
</evidence>
<dbReference type="AlphaFoldDB" id="A0A3D8M9L2"/>
<evidence type="ECO:0000313" key="6">
    <source>
        <dbReference type="Proteomes" id="UP000256561"/>
    </source>
</evidence>
<evidence type="ECO:0000313" key="5">
    <source>
        <dbReference type="EMBL" id="RDV26000.1"/>
    </source>
</evidence>
<comment type="caution">
    <text evidence="5">The sequence shown here is derived from an EMBL/GenBank/DDBJ whole genome shotgun (WGS) entry which is preliminary data.</text>
</comment>
<dbReference type="RefSeq" id="WP_115592869.1">
    <property type="nucleotide sequence ID" value="NZ_QRHA01000005.1"/>
</dbReference>
<dbReference type="SMART" id="SM00387">
    <property type="entry name" value="HATPase_c"/>
    <property type="match status" value="1"/>
</dbReference>
<keyword evidence="6" id="KW-1185">Reference proteome</keyword>
<name>A0A3D8M9L2_9ALTE</name>
<dbReference type="OrthoDB" id="9122109at2"/>
<evidence type="ECO:0000256" key="2">
    <source>
        <dbReference type="ARBA" id="ARBA00012438"/>
    </source>
</evidence>
<evidence type="ECO:0000259" key="4">
    <source>
        <dbReference type="PROSITE" id="PS50109"/>
    </source>
</evidence>
<dbReference type="PANTHER" id="PTHR43547">
    <property type="entry name" value="TWO-COMPONENT HISTIDINE KINASE"/>
    <property type="match status" value="1"/>
</dbReference>
<accession>A0A3D8M9L2</accession>
<dbReference type="PRINTS" id="PR00344">
    <property type="entry name" value="BCTRLSENSOR"/>
</dbReference>
<dbReference type="InterPro" id="IPR036097">
    <property type="entry name" value="HisK_dim/P_sf"/>
</dbReference>
<dbReference type="InterPro" id="IPR003594">
    <property type="entry name" value="HATPase_dom"/>
</dbReference>
<keyword evidence="5" id="KW-0808">Transferase</keyword>
<dbReference type="SUPFAM" id="SSF47384">
    <property type="entry name" value="Homodimeric domain of signal transducing histidine kinase"/>
    <property type="match status" value="1"/>
</dbReference>
<comment type="catalytic activity">
    <reaction evidence="1">
        <text>ATP + protein L-histidine = ADP + protein N-phospho-L-histidine.</text>
        <dbReference type="EC" id="2.7.13.3"/>
    </reaction>
</comment>
<feature type="domain" description="Histidine kinase" evidence="4">
    <location>
        <begin position="19"/>
        <end position="233"/>
    </location>
</feature>
<dbReference type="InterPro" id="IPR036890">
    <property type="entry name" value="HATPase_C_sf"/>
</dbReference>
<protein>
    <recommendedName>
        <fullName evidence="2">histidine kinase</fullName>
        <ecNumber evidence="2">2.7.13.3</ecNumber>
    </recommendedName>
</protein>
<gene>
    <name evidence="5" type="ORF">DXV75_07900</name>
</gene>
<keyword evidence="3" id="KW-0597">Phosphoprotein</keyword>
<organism evidence="5 6">
    <name type="scientific">Alteromonas aestuariivivens</name>
    <dbReference type="NCBI Taxonomy" id="1938339"/>
    <lineage>
        <taxon>Bacteria</taxon>
        <taxon>Pseudomonadati</taxon>
        <taxon>Pseudomonadota</taxon>
        <taxon>Gammaproteobacteria</taxon>
        <taxon>Alteromonadales</taxon>
        <taxon>Alteromonadaceae</taxon>
        <taxon>Alteromonas/Salinimonas group</taxon>
        <taxon>Alteromonas</taxon>
    </lineage>
</organism>
<keyword evidence="5" id="KW-0418">Kinase</keyword>
<dbReference type="SUPFAM" id="SSF55874">
    <property type="entry name" value="ATPase domain of HSP90 chaperone/DNA topoisomerase II/histidine kinase"/>
    <property type="match status" value="1"/>
</dbReference>
<dbReference type="InterPro" id="IPR005467">
    <property type="entry name" value="His_kinase_dom"/>
</dbReference>
<sequence>MSDQNSTANQLDFSSVLAAAAHDMKNSLCLLLQAIEDLSHQLPDDNDKARNQVASVHYEASRLNTNLVQMLSLYRSELDALPITVDECFISDLFEDVIGANRLYTEQKSIQVDIEVDNDLTWYLDSELVFLLVNDVVINALRYGTSRIRLSAHSENQQLVMRVEDDGPGYPQEMLDKSLAQLSEFQVSQGRTGLGLYFARLIVEAHCRGQHTGKISLSNGGMLGGSVFEVKLP</sequence>
<proteinExistence type="predicted"/>
<dbReference type="EMBL" id="QRHA01000005">
    <property type="protein sequence ID" value="RDV26000.1"/>
    <property type="molecule type" value="Genomic_DNA"/>
</dbReference>
<dbReference type="InterPro" id="IPR004358">
    <property type="entry name" value="Sig_transdc_His_kin-like_C"/>
</dbReference>
<reference evidence="6" key="1">
    <citation type="submission" date="2018-08" db="EMBL/GenBank/DDBJ databases">
        <authorList>
            <person name="Zhang J."/>
            <person name="Du Z.-J."/>
        </authorList>
    </citation>
    <scope>NUCLEOTIDE SEQUENCE [LARGE SCALE GENOMIC DNA]</scope>
    <source>
        <strain evidence="6">KCTC 52655</strain>
    </source>
</reference>